<evidence type="ECO:0000256" key="2">
    <source>
        <dbReference type="SAM" id="Phobius"/>
    </source>
</evidence>
<organism evidence="3">
    <name type="scientific">Anguilla anguilla</name>
    <name type="common">European freshwater eel</name>
    <name type="synonym">Muraena anguilla</name>
    <dbReference type="NCBI Taxonomy" id="7936"/>
    <lineage>
        <taxon>Eukaryota</taxon>
        <taxon>Metazoa</taxon>
        <taxon>Chordata</taxon>
        <taxon>Craniata</taxon>
        <taxon>Vertebrata</taxon>
        <taxon>Euteleostomi</taxon>
        <taxon>Actinopterygii</taxon>
        <taxon>Neopterygii</taxon>
        <taxon>Teleostei</taxon>
        <taxon>Anguilliformes</taxon>
        <taxon>Anguillidae</taxon>
        <taxon>Anguilla</taxon>
    </lineage>
</organism>
<proteinExistence type="predicted"/>
<dbReference type="EMBL" id="GBXM01006153">
    <property type="protein sequence ID" value="JAI02425.1"/>
    <property type="molecule type" value="Transcribed_RNA"/>
</dbReference>
<accession>A0A0E9XIE4</accession>
<evidence type="ECO:0000313" key="3">
    <source>
        <dbReference type="EMBL" id="JAI02425.1"/>
    </source>
</evidence>
<feature type="region of interest" description="Disordered" evidence="1">
    <location>
        <begin position="1"/>
        <end position="20"/>
    </location>
</feature>
<feature type="transmembrane region" description="Helical" evidence="2">
    <location>
        <begin position="57"/>
        <end position="79"/>
    </location>
</feature>
<keyword evidence="2" id="KW-1133">Transmembrane helix</keyword>
<dbReference type="AlphaFoldDB" id="A0A0E9XIE4"/>
<evidence type="ECO:0000256" key="1">
    <source>
        <dbReference type="SAM" id="MobiDB-lite"/>
    </source>
</evidence>
<name>A0A0E9XIE4_ANGAN</name>
<protein>
    <submittedName>
        <fullName evidence="3">Uncharacterized protein</fullName>
    </submittedName>
</protein>
<reference evidence="3" key="2">
    <citation type="journal article" date="2015" name="Fish Shellfish Immunol.">
        <title>Early steps in the European eel (Anguilla anguilla)-Vibrio vulnificus interaction in the gills: Role of the RtxA13 toxin.</title>
        <authorList>
            <person name="Callol A."/>
            <person name="Pajuelo D."/>
            <person name="Ebbesson L."/>
            <person name="Teles M."/>
            <person name="MacKenzie S."/>
            <person name="Amaro C."/>
        </authorList>
    </citation>
    <scope>NUCLEOTIDE SEQUENCE</scope>
</reference>
<reference evidence="3" key="1">
    <citation type="submission" date="2014-11" db="EMBL/GenBank/DDBJ databases">
        <authorList>
            <person name="Amaro Gonzalez C."/>
        </authorList>
    </citation>
    <scope>NUCLEOTIDE SEQUENCE</scope>
</reference>
<keyword evidence="2" id="KW-0472">Membrane</keyword>
<sequence>MLVGDDRETGGGQADRWGPPSYIPIRMLWMIWNIADPHTTKMKSARSQGPTDTLSSWAFLVVLATFPLCVMFLLCFSLAMRILCFATIFPGLDGHS</sequence>
<keyword evidence="2" id="KW-0812">Transmembrane</keyword>